<reference evidence="1" key="1">
    <citation type="submission" date="2021-04" db="EMBL/GenBank/DDBJ databases">
        <title>Oceanospirillales bacteria with DddD are important DMSP degraders in coastal seawater.</title>
        <authorList>
            <person name="Liu J."/>
        </authorList>
    </citation>
    <scope>NUCLEOTIDE SEQUENCE</scope>
    <source>
        <strain evidence="1">D13-1</strain>
    </source>
</reference>
<evidence type="ECO:0000313" key="1">
    <source>
        <dbReference type="EMBL" id="UTW11695.1"/>
    </source>
</evidence>
<dbReference type="Proteomes" id="UP001058461">
    <property type="component" value="Chromosome"/>
</dbReference>
<gene>
    <name evidence="1" type="ORF">KDW95_20975</name>
</gene>
<sequence length="47" mass="5104">MRSADLLQINLRLLLRQRFRTLMSLLAINAGGPAACRSGAGANHAQR</sequence>
<keyword evidence="2" id="KW-1185">Reference proteome</keyword>
<protein>
    <submittedName>
        <fullName evidence="1">Uncharacterized protein</fullName>
    </submittedName>
</protein>
<organism evidence="1 2">
    <name type="scientific">Marinobacterium rhizophilum</name>
    <dbReference type="NCBI Taxonomy" id="420402"/>
    <lineage>
        <taxon>Bacteria</taxon>
        <taxon>Pseudomonadati</taxon>
        <taxon>Pseudomonadota</taxon>
        <taxon>Gammaproteobacteria</taxon>
        <taxon>Oceanospirillales</taxon>
        <taxon>Oceanospirillaceae</taxon>
        <taxon>Marinobacterium</taxon>
    </lineage>
</organism>
<proteinExistence type="predicted"/>
<evidence type="ECO:0000313" key="2">
    <source>
        <dbReference type="Proteomes" id="UP001058461"/>
    </source>
</evidence>
<dbReference type="RefSeq" id="WP_255853732.1">
    <property type="nucleotide sequence ID" value="NZ_CP073347.1"/>
</dbReference>
<accession>A0ABY5HHD5</accession>
<dbReference type="EMBL" id="CP073347">
    <property type="protein sequence ID" value="UTW11695.1"/>
    <property type="molecule type" value="Genomic_DNA"/>
</dbReference>
<name>A0ABY5HHD5_9GAMM</name>